<name>A0ABP9JA81_9ACTN</name>
<dbReference type="Pfam" id="PF12680">
    <property type="entry name" value="SnoaL_2"/>
    <property type="match status" value="1"/>
</dbReference>
<sequence length="154" mass="17247">MPTAVLPESMLVPWQETTAAVSGAGQDVVMEPSKTIQMLWDRMQARDWAGVGELLSDDVVVEWPVSGERICGRENYVRINAEYPEGWSIKVLRILASGSEVVSEVEVPHDTMGIHRVASFWTVHDGLVVRGREYWTEPGAEPSPAWRAPYVERI</sequence>
<dbReference type="EMBL" id="BAABKB010000023">
    <property type="protein sequence ID" value="GAA5023985.1"/>
    <property type="molecule type" value="Genomic_DNA"/>
</dbReference>
<protein>
    <submittedName>
        <fullName evidence="2">Nuclear transport factor 2 family protein</fullName>
    </submittedName>
</protein>
<dbReference type="SUPFAM" id="SSF54427">
    <property type="entry name" value="NTF2-like"/>
    <property type="match status" value="1"/>
</dbReference>
<dbReference type="Gene3D" id="3.10.450.50">
    <property type="match status" value="1"/>
</dbReference>
<feature type="domain" description="SnoaL-like" evidence="1">
    <location>
        <begin position="39"/>
        <end position="130"/>
    </location>
</feature>
<dbReference type="InterPro" id="IPR032710">
    <property type="entry name" value="NTF2-like_dom_sf"/>
</dbReference>
<evidence type="ECO:0000313" key="2">
    <source>
        <dbReference type="EMBL" id="GAA5023985.1"/>
    </source>
</evidence>
<proteinExistence type="predicted"/>
<reference evidence="3" key="1">
    <citation type="journal article" date="2019" name="Int. J. Syst. Evol. Microbiol.">
        <title>The Global Catalogue of Microorganisms (GCM) 10K type strain sequencing project: providing services to taxonomists for standard genome sequencing and annotation.</title>
        <authorList>
            <consortium name="The Broad Institute Genomics Platform"/>
            <consortium name="The Broad Institute Genome Sequencing Center for Infectious Disease"/>
            <person name="Wu L."/>
            <person name="Ma J."/>
        </authorList>
    </citation>
    <scope>NUCLEOTIDE SEQUENCE [LARGE SCALE GENOMIC DNA]</scope>
    <source>
        <strain evidence="3">JCM 18409</strain>
    </source>
</reference>
<keyword evidence="3" id="KW-1185">Reference proteome</keyword>
<dbReference type="RefSeq" id="WP_345655315.1">
    <property type="nucleotide sequence ID" value="NZ_BAABKB010000023.1"/>
</dbReference>
<dbReference type="InterPro" id="IPR037401">
    <property type="entry name" value="SnoaL-like"/>
</dbReference>
<evidence type="ECO:0000313" key="3">
    <source>
        <dbReference type="Proteomes" id="UP001501759"/>
    </source>
</evidence>
<organism evidence="2 3">
    <name type="scientific">Streptomyces siamensis</name>
    <dbReference type="NCBI Taxonomy" id="1274986"/>
    <lineage>
        <taxon>Bacteria</taxon>
        <taxon>Bacillati</taxon>
        <taxon>Actinomycetota</taxon>
        <taxon>Actinomycetes</taxon>
        <taxon>Kitasatosporales</taxon>
        <taxon>Streptomycetaceae</taxon>
        <taxon>Streptomyces</taxon>
    </lineage>
</organism>
<comment type="caution">
    <text evidence="2">The sequence shown here is derived from an EMBL/GenBank/DDBJ whole genome shotgun (WGS) entry which is preliminary data.</text>
</comment>
<dbReference type="Proteomes" id="UP001501759">
    <property type="component" value="Unassembled WGS sequence"/>
</dbReference>
<evidence type="ECO:0000259" key="1">
    <source>
        <dbReference type="Pfam" id="PF12680"/>
    </source>
</evidence>
<accession>A0ABP9JA81</accession>
<gene>
    <name evidence="2" type="ORF">GCM10023335_57150</name>
</gene>